<protein>
    <recommendedName>
        <fullName evidence="2">UPF0147 protein Sv326_0699</fullName>
    </recommendedName>
</protein>
<dbReference type="Gene3D" id="1.20.1440.50">
    <property type="entry name" value="Ta0600-like"/>
    <property type="match status" value="1"/>
</dbReference>
<evidence type="ECO:0000313" key="3">
    <source>
        <dbReference type="EMBL" id="QLJ52874.1"/>
    </source>
</evidence>
<dbReference type="InterPro" id="IPR023130">
    <property type="entry name" value="Ta0600-like_sf"/>
</dbReference>
<dbReference type="HAMAP" id="MF_00342">
    <property type="entry name" value="UPF0147"/>
    <property type="match status" value="1"/>
</dbReference>
<dbReference type="Proteomes" id="UP000510821">
    <property type="component" value="Chromosome"/>
</dbReference>
<dbReference type="KEGG" id="flt:Sv326_0699"/>
<dbReference type="NCBIfam" id="NF003319">
    <property type="entry name" value="PRK04330.1"/>
    <property type="match status" value="1"/>
</dbReference>
<evidence type="ECO:0000313" key="4">
    <source>
        <dbReference type="Proteomes" id="UP000510821"/>
    </source>
</evidence>
<evidence type="ECO:0000256" key="1">
    <source>
        <dbReference type="ARBA" id="ARBA00005958"/>
    </source>
</evidence>
<dbReference type="Pfam" id="PF03685">
    <property type="entry name" value="UPF0147"/>
    <property type="match status" value="1"/>
</dbReference>
<organism evidence="3 4">
    <name type="scientific">Fermentimicrarchaeum limneticum</name>
    <dbReference type="NCBI Taxonomy" id="2795018"/>
    <lineage>
        <taxon>Archaea</taxon>
        <taxon>Candidatus Micrarchaeota</taxon>
        <taxon>Candidatus Fermentimicrarchaeales</taxon>
        <taxon>Candidatus Fermentimicrarchaeaceae</taxon>
        <taxon>Candidatus Fermentimicrarchaeum</taxon>
    </lineage>
</organism>
<dbReference type="EMBL" id="CP058998">
    <property type="protein sequence ID" value="QLJ52874.1"/>
    <property type="molecule type" value="Genomic_DNA"/>
</dbReference>
<reference evidence="4" key="1">
    <citation type="submission" date="2020-07" db="EMBL/GenBank/DDBJ databases">
        <title>Metabolic diversity and evolutionary history of the archaeal phylum ###Micrarchaeota### uncovered from a freshwater lake metagenome.</title>
        <authorList>
            <person name="Kadnikov V.V."/>
            <person name="Savvichev A.S."/>
            <person name="Mardanov A.V."/>
            <person name="Beletsky A.V."/>
            <person name="Chupakov A.V."/>
            <person name="Kokryatskaya N.M."/>
            <person name="Pimenov N.V."/>
            <person name="Ravin N.V."/>
        </authorList>
    </citation>
    <scope>NUCLEOTIDE SEQUENCE [LARGE SCALE GENOMIC DNA]</scope>
</reference>
<evidence type="ECO:0000256" key="2">
    <source>
        <dbReference type="HAMAP-Rule" id="MF_00342"/>
    </source>
</evidence>
<name>A0A7D5XI60_FERL1</name>
<dbReference type="InterPro" id="IPR005354">
    <property type="entry name" value="UPF0147"/>
</dbReference>
<sequence length="84" mass="9452">MAKTNVEQIISLMEEVENDTSIPRNVRKAVTDAKEKMKGDEGELRTRASSAIYLLDEVSNDINMPMHARTQIWTLMSALETVKG</sequence>
<proteinExistence type="inferred from homology"/>
<dbReference type="SUPFAM" id="SSF158436">
    <property type="entry name" value="Ta0600-like"/>
    <property type="match status" value="1"/>
</dbReference>
<dbReference type="AlphaFoldDB" id="A0A7D5XI60"/>
<gene>
    <name evidence="3" type="ORF">Sv326_0699</name>
</gene>
<accession>A0A7D5XI60</accession>
<comment type="similarity">
    <text evidence="1 2">Belongs to the UPF0147 family.</text>
</comment>